<dbReference type="InterPro" id="IPR013758">
    <property type="entry name" value="Topo_IIA_A/C_ab"/>
</dbReference>
<keyword evidence="6 8" id="KW-0413">Isomerase</keyword>
<evidence type="ECO:0000256" key="6">
    <source>
        <dbReference type="ARBA" id="ARBA00023235"/>
    </source>
</evidence>
<evidence type="ECO:0000256" key="2">
    <source>
        <dbReference type="ARBA" id="ARBA00008263"/>
    </source>
</evidence>
<evidence type="ECO:0000256" key="4">
    <source>
        <dbReference type="ARBA" id="ARBA00023029"/>
    </source>
</evidence>
<dbReference type="Pfam" id="PF03989">
    <property type="entry name" value="DNA_gyraseA_C"/>
    <property type="match status" value="4"/>
</dbReference>
<dbReference type="PROSITE" id="PS52040">
    <property type="entry name" value="TOPO_IIA"/>
    <property type="match status" value="1"/>
</dbReference>
<accession>A0A075FQ96</accession>
<dbReference type="CDD" id="cd00187">
    <property type="entry name" value="TOP4c"/>
    <property type="match status" value="1"/>
</dbReference>
<name>A0A075FQ96_9EURY</name>
<dbReference type="Gene3D" id="1.10.268.10">
    <property type="entry name" value="Topoisomerase, domain 3"/>
    <property type="match status" value="1"/>
</dbReference>
<dbReference type="PANTHER" id="PTHR43493:SF5">
    <property type="entry name" value="DNA GYRASE SUBUNIT A, CHLOROPLASTIC_MITOCHONDRIAL"/>
    <property type="match status" value="1"/>
</dbReference>
<reference evidence="8" key="1">
    <citation type="journal article" date="2014" name="Genome Biol. Evol.">
        <title>Pangenome evidence for extensive interdomain horizontal transfer affecting lineage core and shell genes in uncultured planktonic thaumarchaeota and euryarchaeota.</title>
        <authorList>
            <person name="Deschamps P."/>
            <person name="Zivanovic Y."/>
            <person name="Moreira D."/>
            <person name="Rodriguez-Valera F."/>
            <person name="Lopez-Garcia P."/>
        </authorList>
    </citation>
    <scope>NUCLEOTIDE SEQUENCE</scope>
</reference>
<keyword evidence="4" id="KW-0799">Topoisomerase</keyword>
<dbReference type="InterPro" id="IPR013760">
    <property type="entry name" value="Topo_IIA-like_dom_sf"/>
</dbReference>
<dbReference type="Gene3D" id="3.90.199.10">
    <property type="entry name" value="Topoisomerase II, domain 5"/>
    <property type="match status" value="1"/>
</dbReference>
<dbReference type="EMBL" id="KF900392">
    <property type="protein sequence ID" value="AIE93393.1"/>
    <property type="molecule type" value="Genomic_DNA"/>
</dbReference>
<dbReference type="InterPro" id="IPR050220">
    <property type="entry name" value="Type_II_DNA_Topoisomerases"/>
</dbReference>
<sequence length="968" mass="108927">MTSEDEEQEINIGTVRDHDIGDEMRDSYINYAMSVIIGRALPDVRDGMKPVHRRILYGMHEGGHTHEKSFTKSARSVGEVMGKYHPHGDQSIYDTMVRMAQGFSLRYPLVEGQGNFGSIDGDPPAAMRYTESRLARLTRNLLIDIEKDTVDFQPNFDDSEQEPSVLPAGLPNLLLNGSDGIAVGMATRIPPHNLTELTDSIRLHIDAIKEQSLKSKKPNIPPKIELSEYMEHLKGPDFPTGATIYGIDGIRDMYETGHGRFHVRSDCTVEDESDGKRIIVHAIPYQVKKSEMLVKIAELVSKETVKGIRDIRDESSKDGLRVVIEVKQNADPHAVLNQLYKSSRLQESYSANMMGIINGQPVELDLPTILHTWVRHREDVIERRTKFELAKAEARIHLLEGLLIVAEHGRDITDIIRSCEDYAEVHEKLAKKYKMSEIQTKAVYEMPLGRLTKQSVTKLNVEQDGLKVDIKRYNEILASRVEILDIVMDELQTATDKHGDKRRTHIDPMPLSMDREDLIEEKAIVISLSEDDYIRHLPVETFRVQNRGGRGVKGVTTKSEDAAKTIVSCFSKDRILIFTNKPFEVAEDHQHHGRMDGRVYGIKAWETPEASRQAKGSHIRNVLTRFQPNEIIVSILPISKEMEENAEEYYIFFATRNGKVKKTPLTDFLTINKRGKRALILPAGDQLVSVRHGSHDATVVLISNKGRACRFQPSMEKDRDGVLNQILKPYGRNTQPKVGIKLNRKIPGTQDVESLGHLVGMVVSDDEDIRVLTISKYGMAKRTRLGSGDMVPKLDGDGEPIINDKGEIETVRDGFAESKNRGTQGVKSMGLRLEGHPPGQDKKRWEALSQKEKVAWHNNKYPENQLKTAAAIEKLWPGDEIIRVHQIPDVSDQIFLLAASGMMIRFSADQTAQSGRTAKGTWVMEVRDKENGGFKDEIISSARLDAYLIDEEDEAPTEIAGGDSSEEE</sequence>
<dbReference type="Pfam" id="PF00521">
    <property type="entry name" value="DNA_topoisoIV"/>
    <property type="match status" value="1"/>
</dbReference>
<evidence type="ECO:0000256" key="5">
    <source>
        <dbReference type="ARBA" id="ARBA00023125"/>
    </source>
</evidence>
<dbReference type="SMART" id="SM00434">
    <property type="entry name" value="TOP4c"/>
    <property type="match status" value="1"/>
</dbReference>
<dbReference type="InterPro" id="IPR002205">
    <property type="entry name" value="Topo_IIA_dom_A"/>
</dbReference>
<dbReference type="GO" id="GO:0006265">
    <property type="term" value="P:DNA topological change"/>
    <property type="evidence" value="ECO:0007669"/>
    <property type="project" value="InterPro"/>
</dbReference>
<comment type="catalytic activity">
    <reaction evidence="1">
        <text>ATP-dependent breakage, passage and rejoining of double-stranded DNA.</text>
        <dbReference type="EC" id="5.6.2.2"/>
    </reaction>
</comment>
<evidence type="ECO:0000256" key="1">
    <source>
        <dbReference type="ARBA" id="ARBA00000185"/>
    </source>
</evidence>
<dbReference type="InterPro" id="IPR013757">
    <property type="entry name" value="Topo_IIA_A_a_sf"/>
</dbReference>
<organism evidence="8">
    <name type="scientific">uncultured marine group II/III euryarchaeote AD1000_34_D01</name>
    <dbReference type="NCBI Taxonomy" id="1457757"/>
    <lineage>
        <taxon>Archaea</taxon>
        <taxon>Methanobacteriati</taxon>
        <taxon>Methanobacteriota</taxon>
        <taxon>environmental samples</taxon>
    </lineage>
</organism>
<dbReference type="NCBIfam" id="NF004044">
    <property type="entry name" value="PRK05561.1"/>
    <property type="match status" value="1"/>
</dbReference>
<dbReference type="AlphaFoldDB" id="A0A075FQ96"/>
<dbReference type="GO" id="GO:0003918">
    <property type="term" value="F:DNA topoisomerase type II (double strand cut, ATP-hydrolyzing) activity"/>
    <property type="evidence" value="ECO:0007669"/>
    <property type="project" value="UniProtKB-EC"/>
</dbReference>
<dbReference type="SUPFAM" id="SSF56719">
    <property type="entry name" value="Type II DNA topoisomerase"/>
    <property type="match status" value="1"/>
</dbReference>
<feature type="domain" description="Topo IIA-type catalytic" evidence="7">
    <location>
        <begin position="41"/>
        <end position="518"/>
    </location>
</feature>
<dbReference type="Gene3D" id="3.30.1360.40">
    <property type="match status" value="1"/>
</dbReference>
<evidence type="ECO:0000313" key="8">
    <source>
        <dbReference type="EMBL" id="AIE93393.1"/>
    </source>
</evidence>
<dbReference type="Gene3D" id="2.120.10.90">
    <property type="entry name" value="DNA gyrase/topoisomerase IV, subunit A, C-terminal"/>
    <property type="match status" value="2"/>
</dbReference>
<keyword evidence="5" id="KW-0238">DNA-binding</keyword>
<comment type="similarity">
    <text evidence="2">Belongs to the type II topoisomerase GyrA/ParC subunit family.</text>
</comment>
<proteinExistence type="inferred from homology"/>
<dbReference type="InterPro" id="IPR035516">
    <property type="entry name" value="Gyrase/topoIV_suA_C"/>
</dbReference>
<dbReference type="EC" id="5.6.2.2" evidence="3"/>
<gene>
    <name evidence="8" type="primary">gyrA</name>
</gene>
<dbReference type="PANTHER" id="PTHR43493">
    <property type="entry name" value="DNA GYRASE/TOPOISOMERASE SUBUNIT A"/>
    <property type="match status" value="1"/>
</dbReference>
<dbReference type="InterPro" id="IPR006691">
    <property type="entry name" value="GyrA/parC_rep"/>
</dbReference>
<protein>
    <recommendedName>
        <fullName evidence="3">DNA topoisomerase (ATP-hydrolyzing)</fullName>
        <ecNumber evidence="3">5.6.2.2</ecNumber>
    </recommendedName>
</protein>
<dbReference type="SUPFAM" id="SSF101904">
    <property type="entry name" value="GyrA/ParC C-terminal domain-like"/>
    <property type="match status" value="2"/>
</dbReference>
<evidence type="ECO:0000259" key="7">
    <source>
        <dbReference type="PROSITE" id="PS52040"/>
    </source>
</evidence>
<evidence type="ECO:0000256" key="3">
    <source>
        <dbReference type="ARBA" id="ARBA00012895"/>
    </source>
</evidence>
<dbReference type="GO" id="GO:0005524">
    <property type="term" value="F:ATP binding"/>
    <property type="evidence" value="ECO:0007669"/>
    <property type="project" value="InterPro"/>
</dbReference>
<dbReference type="FunFam" id="3.30.1360.40:FF:000002">
    <property type="entry name" value="DNA gyrase subunit A"/>
    <property type="match status" value="1"/>
</dbReference>
<dbReference type="GO" id="GO:0003677">
    <property type="term" value="F:DNA binding"/>
    <property type="evidence" value="ECO:0007669"/>
    <property type="project" value="UniProtKB-KW"/>
</dbReference>
<dbReference type="GO" id="GO:0009330">
    <property type="term" value="C:DNA topoisomerase type II (double strand cut, ATP-hydrolyzing) complex"/>
    <property type="evidence" value="ECO:0007669"/>
    <property type="project" value="TreeGrafter"/>
</dbReference>